<name>A0A562SBI3_9BACT</name>
<gene>
    <name evidence="3" type="ORF">IQ13_4240</name>
</gene>
<reference evidence="3 4" key="1">
    <citation type="journal article" date="2015" name="Stand. Genomic Sci.">
        <title>Genomic Encyclopedia of Bacterial and Archaeal Type Strains, Phase III: the genomes of soil and plant-associated and newly described type strains.</title>
        <authorList>
            <person name="Whitman W.B."/>
            <person name="Woyke T."/>
            <person name="Klenk H.P."/>
            <person name="Zhou Y."/>
            <person name="Lilburn T.G."/>
            <person name="Beck B.J."/>
            <person name="De Vos P."/>
            <person name="Vandamme P."/>
            <person name="Eisen J.A."/>
            <person name="Garrity G."/>
            <person name="Hugenholtz P."/>
            <person name="Kyrpides N.C."/>
        </authorList>
    </citation>
    <scope>NUCLEOTIDE SEQUENCE [LARGE SCALE GENOMIC DNA]</scope>
    <source>
        <strain evidence="3 4">CGMCC 1.7271</strain>
    </source>
</reference>
<dbReference type="NCBIfam" id="TIGR03779">
    <property type="entry name" value="Bac_Flav_CT_M"/>
    <property type="match status" value="1"/>
</dbReference>
<dbReference type="AlphaFoldDB" id="A0A562SBI3"/>
<keyword evidence="1" id="KW-0472">Membrane</keyword>
<keyword evidence="1" id="KW-0812">Transmembrane</keyword>
<organism evidence="3 4">
    <name type="scientific">Lacibacter cauensis</name>
    <dbReference type="NCBI Taxonomy" id="510947"/>
    <lineage>
        <taxon>Bacteria</taxon>
        <taxon>Pseudomonadati</taxon>
        <taxon>Bacteroidota</taxon>
        <taxon>Chitinophagia</taxon>
        <taxon>Chitinophagales</taxon>
        <taxon>Chitinophagaceae</taxon>
        <taxon>Lacibacter</taxon>
    </lineage>
</organism>
<protein>
    <submittedName>
        <fullName evidence="3">Conjugative transposon TraM protein</fullName>
    </submittedName>
</protein>
<dbReference type="EMBL" id="VLLE01000008">
    <property type="protein sequence ID" value="TWI77996.1"/>
    <property type="molecule type" value="Genomic_DNA"/>
</dbReference>
<dbReference type="InterPro" id="IPR022187">
    <property type="entry name" value="Conjug_transposon_TraM"/>
</dbReference>
<comment type="caution">
    <text evidence="3">The sequence shown here is derived from an EMBL/GenBank/DDBJ whole genome shotgun (WGS) entry which is preliminary data.</text>
</comment>
<proteinExistence type="predicted"/>
<keyword evidence="1" id="KW-1133">Transmembrane helix</keyword>
<evidence type="ECO:0000259" key="2">
    <source>
        <dbReference type="Pfam" id="PF12508"/>
    </source>
</evidence>
<evidence type="ECO:0000313" key="3">
    <source>
        <dbReference type="EMBL" id="TWI77996.1"/>
    </source>
</evidence>
<dbReference type="Pfam" id="PF12508">
    <property type="entry name" value="Transposon_TraM"/>
    <property type="match status" value="1"/>
</dbReference>
<dbReference type="InterPro" id="IPR055407">
    <property type="entry name" value="TraM_C"/>
</dbReference>
<accession>A0A562SBI3</accession>
<feature type="domain" description="Conjugative transposon TraM C-terminal" evidence="2">
    <location>
        <begin position="288"/>
        <end position="432"/>
    </location>
</feature>
<keyword evidence="4" id="KW-1185">Reference proteome</keyword>
<evidence type="ECO:0000313" key="4">
    <source>
        <dbReference type="Proteomes" id="UP000316167"/>
    </source>
</evidence>
<dbReference type="Proteomes" id="UP000316167">
    <property type="component" value="Unassembled WGS sequence"/>
</dbReference>
<sequence>MKSDATNAVSQVPAAKKETVQHSAAFKRKRKMLVMLPLICLPFISLAFWALGGGKKADDNPHTNTAGLLLNLPDSKLNEADPADKLRFYEQAEKDSLKLEEWMRTDPYYRQRLDSNHSSANELQLLTQQTASKYNYGLNSSPYSNKETSSEDELMRKLALLQEQLGNNPSLKKNRSSFVSNETEPSFNAEVDRLNQLMLQMQNNGQDNPELKAIQGTLEKIIDIQHPERVKEKLKEQSAKQRNIVFPVTANKKTTVTSLLDSNTNEQQFNVGFFGIDETNKEEESTSIEAVVHATQTLVHGSIIQMRVATDLFINGIQIPKGTKLNGKVSLNDERLEINISSLRYGKHIFPVELEVFDMDGMSGIYIPGAISRDVVKESAQSSLQQMDILTLDPSFRAQAATAGVNTLKQLLGKKVKQVKVVVKEGHRLLLRDKKREQQLSPNNN</sequence>
<evidence type="ECO:0000256" key="1">
    <source>
        <dbReference type="SAM" id="Phobius"/>
    </source>
</evidence>
<feature type="transmembrane region" description="Helical" evidence="1">
    <location>
        <begin position="32"/>
        <end position="51"/>
    </location>
</feature>